<reference evidence="1" key="2">
    <citation type="submission" date="2023-01" db="EMBL/GenBank/DDBJ databases">
        <authorList>
            <person name="Sun Q."/>
            <person name="Evtushenko L."/>
        </authorList>
    </citation>
    <scope>NUCLEOTIDE SEQUENCE</scope>
    <source>
        <strain evidence="1">VKM B-2222</strain>
    </source>
</reference>
<accession>A0AAD3NUQ6</accession>
<organism evidence="1 2">
    <name type="scientific">Paracoccus kondratievae</name>
    <dbReference type="NCBI Taxonomy" id="135740"/>
    <lineage>
        <taxon>Bacteria</taxon>
        <taxon>Pseudomonadati</taxon>
        <taxon>Pseudomonadota</taxon>
        <taxon>Alphaproteobacteria</taxon>
        <taxon>Rhodobacterales</taxon>
        <taxon>Paracoccaceae</taxon>
        <taxon>Paracoccus</taxon>
    </lineage>
</organism>
<proteinExistence type="predicted"/>
<dbReference type="EMBL" id="BSFH01000016">
    <property type="protein sequence ID" value="GLK63356.1"/>
    <property type="molecule type" value="Genomic_DNA"/>
</dbReference>
<dbReference type="AlphaFoldDB" id="A0AAD3NUQ6"/>
<comment type="caution">
    <text evidence="1">The sequence shown here is derived from an EMBL/GenBank/DDBJ whole genome shotgun (WGS) entry which is preliminary data.</text>
</comment>
<dbReference type="RefSeq" id="WP_271179248.1">
    <property type="nucleotide sequence ID" value="NZ_BSFH01000016.1"/>
</dbReference>
<protein>
    <submittedName>
        <fullName evidence="1">Uncharacterized protein</fullName>
    </submittedName>
</protein>
<keyword evidence="2" id="KW-1185">Reference proteome</keyword>
<dbReference type="Proteomes" id="UP001143349">
    <property type="component" value="Unassembled WGS sequence"/>
</dbReference>
<evidence type="ECO:0000313" key="1">
    <source>
        <dbReference type="EMBL" id="GLK63356.1"/>
    </source>
</evidence>
<name>A0AAD3NUQ6_9RHOB</name>
<sequence length="61" mass="6224">MTVYVAQISDGIVTAVTVKPAGYHPEPGQVVIGPDNVVGIGWAYQDGLFVAPLADDGGPEA</sequence>
<evidence type="ECO:0000313" key="2">
    <source>
        <dbReference type="Proteomes" id="UP001143349"/>
    </source>
</evidence>
<reference evidence="1" key="1">
    <citation type="journal article" date="2014" name="Int. J. Syst. Evol. Microbiol.">
        <title>Complete genome sequence of Corynebacterium casei LMG S-19264T (=DSM 44701T), isolated from a smear-ripened cheese.</title>
        <authorList>
            <consortium name="US DOE Joint Genome Institute (JGI-PGF)"/>
            <person name="Walter F."/>
            <person name="Albersmeier A."/>
            <person name="Kalinowski J."/>
            <person name="Ruckert C."/>
        </authorList>
    </citation>
    <scope>NUCLEOTIDE SEQUENCE</scope>
    <source>
        <strain evidence="1">VKM B-2222</strain>
    </source>
</reference>
<gene>
    <name evidence="1" type="ORF">GCM10017635_08260</name>
</gene>